<keyword evidence="3" id="KW-0732">Signal</keyword>
<dbReference type="Gene3D" id="3.10.450.240">
    <property type="match status" value="1"/>
</dbReference>
<dbReference type="SMART" id="SM00978">
    <property type="entry name" value="Tim44"/>
    <property type="match status" value="1"/>
</dbReference>
<evidence type="ECO:0000256" key="2">
    <source>
        <dbReference type="SAM" id="Phobius"/>
    </source>
</evidence>
<name>A0A554X6K5_9BURK</name>
<sequence length="344" mass="35121">MNTKLGTWLLVAAMTLSSAEVWAKRLGGGGSLGKQSSNVVQRNSAPQPPAPAPAPAQAQAQAQAQSAPAAPAGAAAGAAGAAAKPQRPWGAMLGGLAAGLGLAWLASALGLGEAFAQFLLILLLVVAVWAVVAWVRRARTGAARSPLAWQGAGAGAGTPPVTPRSYQPGHVGNDASARPWERTQFGGDAGASGASGSLIGSALGAGAALTGAQTWGIPADFDTEGFLRASKDNFVRLQAAWDRGDIPALRALMTDEMLTQIEAQLAEREAAQPGVPNVTEVVTLDAQLLGIEDLGHAYMASVEFSGLIRENPALGPQPFREVWNITRPKDGRGGWLVAGVQALQ</sequence>
<feature type="region of interest" description="Disordered" evidence="1">
    <location>
        <begin position="149"/>
        <end position="189"/>
    </location>
</feature>
<feature type="signal peptide" evidence="3">
    <location>
        <begin position="1"/>
        <end position="23"/>
    </location>
</feature>
<dbReference type="EMBL" id="VJOL01000005">
    <property type="protein sequence ID" value="TSE31447.1"/>
    <property type="molecule type" value="Genomic_DNA"/>
</dbReference>
<dbReference type="InterPro" id="IPR032710">
    <property type="entry name" value="NTF2-like_dom_sf"/>
</dbReference>
<feature type="domain" description="Tim44-like" evidence="4">
    <location>
        <begin position="207"/>
        <end position="342"/>
    </location>
</feature>
<evidence type="ECO:0000256" key="3">
    <source>
        <dbReference type="SAM" id="SignalP"/>
    </source>
</evidence>
<keyword evidence="2" id="KW-0812">Transmembrane</keyword>
<dbReference type="PANTHER" id="PTHR41542:SF1">
    <property type="entry name" value="BLL5807 PROTEIN"/>
    <property type="match status" value="1"/>
</dbReference>
<keyword evidence="6" id="KW-1185">Reference proteome</keyword>
<keyword evidence="2" id="KW-0472">Membrane</keyword>
<feature type="chain" id="PRO_5021905023" evidence="3">
    <location>
        <begin position="24"/>
        <end position="344"/>
    </location>
</feature>
<organism evidence="5 6">
    <name type="scientific">Tepidimonas thermarum</name>
    <dbReference type="NCBI Taxonomy" id="335431"/>
    <lineage>
        <taxon>Bacteria</taxon>
        <taxon>Pseudomonadati</taxon>
        <taxon>Pseudomonadota</taxon>
        <taxon>Betaproteobacteria</taxon>
        <taxon>Burkholderiales</taxon>
        <taxon>Tepidimonas</taxon>
    </lineage>
</organism>
<evidence type="ECO:0000256" key="1">
    <source>
        <dbReference type="SAM" id="MobiDB-lite"/>
    </source>
</evidence>
<comment type="caution">
    <text evidence="5">The sequence shown here is derived from an EMBL/GenBank/DDBJ whole genome shotgun (WGS) entry which is preliminary data.</text>
</comment>
<feature type="compositionally biased region" description="Polar residues" evidence="1">
    <location>
        <begin position="34"/>
        <end position="44"/>
    </location>
</feature>
<gene>
    <name evidence="5" type="ORF">Tther_00506</name>
</gene>
<dbReference type="PANTHER" id="PTHR41542">
    <property type="entry name" value="BLL5807 PROTEIN"/>
    <property type="match status" value="1"/>
</dbReference>
<feature type="compositionally biased region" description="Low complexity" evidence="1">
    <location>
        <begin position="55"/>
        <end position="69"/>
    </location>
</feature>
<dbReference type="Proteomes" id="UP000318542">
    <property type="component" value="Unassembled WGS sequence"/>
</dbReference>
<keyword evidence="2" id="KW-1133">Transmembrane helix</keyword>
<dbReference type="SUPFAM" id="SSF54427">
    <property type="entry name" value="NTF2-like"/>
    <property type="match status" value="1"/>
</dbReference>
<evidence type="ECO:0000259" key="4">
    <source>
        <dbReference type="SMART" id="SM00978"/>
    </source>
</evidence>
<feature type="region of interest" description="Disordered" evidence="1">
    <location>
        <begin position="33"/>
        <end position="69"/>
    </location>
</feature>
<feature type="transmembrane region" description="Helical" evidence="2">
    <location>
        <begin position="118"/>
        <end position="135"/>
    </location>
</feature>
<protein>
    <submittedName>
        <fullName evidence="5">Tim44-like domain protein</fullName>
    </submittedName>
</protein>
<proteinExistence type="predicted"/>
<dbReference type="Pfam" id="PF04280">
    <property type="entry name" value="Tim44"/>
    <property type="match status" value="1"/>
</dbReference>
<accession>A0A554X6K5</accession>
<evidence type="ECO:0000313" key="6">
    <source>
        <dbReference type="Proteomes" id="UP000318542"/>
    </source>
</evidence>
<evidence type="ECO:0000313" key="5">
    <source>
        <dbReference type="EMBL" id="TSE31447.1"/>
    </source>
</evidence>
<dbReference type="AlphaFoldDB" id="A0A554X6K5"/>
<dbReference type="InterPro" id="IPR007379">
    <property type="entry name" value="Tim44-like_dom"/>
</dbReference>
<feature type="transmembrane region" description="Helical" evidence="2">
    <location>
        <begin position="89"/>
        <end position="111"/>
    </location>
</feature>
<reference evidence="5 6" key="1">
    <citation type="submission" date="2019-07" db="EMBL/GenBank/DDBJ databases">
        <title>Tepidimonas thermarum AA-1 draft genome.</title>
        <authorList>
            <person name="Da Costa M.S."/>
            <person name="Froufe H.J.C."/>
            <person name="Egas C."/>
            <person name="Albuquerque L."/>
        </authorList>
    </citation>
    <scope>NUCLEOTIDE SEQUENCE [LARGE SCALE GENOMIC DNA]</scope>
    <source>
        <strain evidence="5 6">AA-1</strain>
    </source>
</reference>